<reference evidence="1" key="2">
    <citation type="submission" date="2022-06" db="UniProtKB">
        <authorList>
            <consortium name="EnsemblMetazoa"/>
        </authorList>
    </citation>
    <scope>IDENTIFICATION</scope>
    <source>
        <strain evidence="1">DF5081</strain>
    </source>
</reference>
<keyword evidence="2" id="KW-1185">Reference proteome</keyword>
<name>A0A8R1E161_CAEJA</name>
<dbReference type="InterPro" id="IPR045864">
    <property type="entry name" value="aa-tRNA-synth_II/BPL/LPL"/>
</dbReference>
<accession>A0A8R1E161</accession>
<protein>
    <submittedName>
        <fullName evidence="1">Uncharacterized protein</fullName>
    </submittedName>
</protein>
<evidence type="ECO:0000313" key="1">
    <source>
        <dbReference type="EnsemblMetazoa" id="CJA15898.1"/>
    </source>
</evidence>
<dbReference type="AlphaFoldDB" id="A0A8R1E161"/>
<dbReference type="EnsemblMetazoa" id="CJA15898.1">
    <property type="protein sequence ID" value="CJA15898.1"/>
    <property type="gene ID" value="WBGene00135102"/>
</dbReference>
<reference evidence="2" key="1">
    <citation type="submission" date="2010-08" db="EMBL/GenBank/DDBJ databases">
        <authorList>
            <consortium name="Caenorhabditis japonica Sequencing Consortium"/>
            <person name="Wilson R.K."/>
        </authorList>
    </citation>
    <scope>NUCLEOTIDE SEQUENCE [LARGE SCALE GENOMIC DNA]</scope>
    <source>
        <strain evidence="2">DF5081</strain>
    </source>
</reference>
<dbReference type="Proteomes" id="UP000005237">
    <property type="component" value="Unassembled WGS sequence"/>
</dbReference>
<dbReference type="Gene3D" id="3.30.930.10">
    <property type="entry name" value="Bira Bifunctional Protein, Domain 2"/>
    <property type="match status" value="1"/>
</dbReference>
<sequence length="91" mass="10842">MRITVFQTGIRRLLATGTTTRRWASSQQAQKKPEKEVFELDGRQYRTDSLYNVSPAVRRLLDRRILHETSNPLNLLKRRITDYVHQTYRKP</sequence>
<organism evidence="1 2">
    <name type="scientific">Caenorhabditis japonica</name>
    <dbReference type="NCBI Taxonomy" id="281687"/>
    <lineage>
        <taxon>Eukaryota</taxon>
        <taxon>Metazoa</taxon>
        <taxon>Ecdysozoa</taxon>
        <taxon>Nematoda</taxon>
        <taxon>Chromadorea</taxon>
        <taxon>Rhabditida</taxon>
        <taxon>Rhabditina</taxon>
        <taxon>Rhabditomorpha</taxon>
        <taxon>Rhabditoidea</taxon>
        <taxon>Rhabditidae</taxon>
        <taxon>Peloderinae</taxon>
        <taxon>Caenorhabditis</taxon>
    </lineage>
</organism>
<evidence type="ECO:0000313" key="2">
    <source>
        <dbReference type="Proteomes" id="UP000005237"/>
    </source>
</evidence>
<proteinExistence type="predicted"/>